<comment type="similarity">
    <text evidence="2 7">Belongs to the precorrin methyltransferase family.</text>
</comment>
<accession>A0A3M6Q693</accession>
<evidence type="ECO:0000256" key="1">
    <source>
        <dbReference type="ARBA" id="ARBA00004953"/>
    </source>
</evidence>
<dbReference type="NCBIfam" id="NF004647">
    <property type="entry name" value="PRK05990.1"/>
    <property type="match status" value="1"/>
</dbReference>
<name>A0A3M6Q693_9BURK</name>
<evidence type="ECO:0000256" key="6">
    <source>
        <dbReference type="ARBA" id="ARBA00022691"/>
    </source>
</evidence>
<accession>A0A3M6QVE3</accession>
<dbReference type="CDD" id="cd11645">
    <property type="entry name" value="Precorrin_2_C20_MT"/>
    <property type="match status" value="1"/>
</dbReference>
<evidence type="ECO:0000256" key="4">
    <source>
        <dbReference type="ARBA" id="ARBA00022603"/>
    </source>
</evidence>
<evidence type="ECO:0000313" key="10">
    <source>
        <dbReference type="EMBL" id="RMW99272.1"/>
    </source>
</evidence>
<evidence type="ECO:0000313" key="11">
    <source>
        <dbReference type="EMBL" id="RMX06985.1"/>
    </source>
</evidence>
<keyword evidence="6" id="KW-0949">S-adenosyl-L-methionine</keyword>
<accession>A0A3M6Q7Z2</accession>
<feature type="domain" description="Tetrapyrrole methylase" evidence="8">
    <location>
        <begin position="21"/>
        <end position="234"/>
    </location>
</feature>
<evidence type="ECO:0000259" key="8">
    <source>
        <dbReference type="Pfam" id="PF00590"/>
    </source>
</evidence>
<dbReference type="SUPFAM" id="SSF53790">
    <property type="entry name" value="Tetrapyrrole methylase"/>
    <property type="match status" value="1"/>
</dbReference>
<dbReference type="InterPro" id="IPR014777">
    <property type="entry name" value="4pyrrole_Mease_sub1"/>
</dbReference>
<dbReference type="RefSeq" id="WP_122238045.1">
    <property type="nucleotide sequence ID" value="NZ_RDQK01000028.1"/>
</dbReference>
<reference evidence="12 13" key="1">
    <citation type="submission" date="2018-10" db="EMBL/GenBank/DDBJ databases">
        <title>Comamonadaceae CDC group NO-1 genome sequencing and assembly.</title>
        <authorList>
            <person name="Bernier A.-M."/>
            <person name="Bernard K."/>
        </authorList>
    </citation>
    <scope>NUCLEOTIDE SEQUENCE [LARGE SCALE GENOMIC DNA]</scope>
    <source>
        <strain evidence="9 12">NML161473</strain>
        <strain evidence="11 14">NML180581</strain>
        <strain evidence="10 13">NML970147</strain>
    </source>
</reference>
<dbReference type="PIRSF" id="PIRSF036427">
    <property type="entry name" value="Precrrn-2_mtase"/>
    <property type="match status" value="1"/>
</dbReference>
<evidence type="ECO:0000256" key="2">
    <source>
        <dbReference type="ARBA" id="ARBA00005879"/>
    </source>
</evidence>
<comment type="function">
    <text evidence="7">Methylates precorrin-2 at the C-20 position to produce precorrin-3A.</text>
</comment>
<keyword evidence="4 9" id="KW-0489">Methyltransferase</keyword>
<dbReference type="PANTHER" id="PTHR43467:SF2">
    <property type="entry name" value="COBALT-PRECORRIN-2 C(20)-METHYLTRANSFERASE"/>
    <property type="match status" value="1"/>
</dbReference>
<evidence type="ECO:0000256" key="3">
    <source>
        <dbReference type="ARBA" id="ARBA00022573"/>
    </source>
</evidence>
<dbReference type="Proteomes" id="UP000267521">
    <property type="component" value="Unassembled WGS sequence"/>
</dbReference>
<dbReference type="InterPro" id="IPR000878">
    <property type="entry name" value="4pyrrol_Mease"/>
</dbReference>
<dbReference type="Gene3D" id="3.30.950.10">
    <property type="entry name" value="Methyltransferase, Cobalt-precorrin-4 Transmethylase, Domain 2"/>
    <property type="match status" value="1"/>
</dbReference>
<dbReference type="NCBIfam" id="TIGR01467">
    <property type="entry name" value="cobI_cbiL"/>
    <property type="match status" value="1"/>
</dbReference>
<comment type="caution">
    <text evidence="9">The sequence shown here is derived from an EMBL/GenBank/DDBJ whole genome shotgun (WGS) entry which is preliminary data.</text>
</comment>
<dbReference type="Gene3D" id="3.40.1010.10">
    <property type="entry name" value="Cobalt-precorrin-4 Transmethylase, Domain 1"/>
    <property type="match status" value="1"/>
</dbReference>
<dbReference type="InterPro" id="IPR014776">
    <property type="entry name" value="4pyrrole_Mease_sub2"/>
</dbReference>
<keyword evidence="3" id="KW-0169">Cobalamin biosynthesis</keyword>
<comment type="subunit">
    <text evidence="7">Homodimer.</text>
</comment>
<evidence type="ECO:0000313" key="14">
    <source>
        <dbReference type="Proteomes" id="UP000281171"/>
    </source>
</evidence>
<dbReference type="InterPro" id="IPR012382">
    <property type="entry name" value="CobI/CbiL"/>
</dbReference>
<dbReference type="PANTHER" id="PTHR43467">
    <property type="entry name" value="COBALT-PRECORRIN-2 C(20)-METHYLTRANSFERASE"/>
    <property type="match status" value="1"/>
</dbReference>
<keyword evidence="5 9" id="KW-0808">Transferase</keyword>
<dbReference type="Pfam" id="PF00590">
    <property type="entry name" value="TP_methylase"/>
    <property type="match status" value="1"/>
</dbReference>
<evidence type="ECO:0000256" key="7">
    <source>
        <dbReference type="PIRNR" id="PIRNR036427"/>
    </source>
</evidence>
<dbReference type="InterPro" id="IPR035996">
    <property type="entry name" value="4pyrrol_Methylase_sf"/>
</dbReference>
<dbReference type="GO" id="GO:0032259">
    <property type="term" value="P:methylation"/>
    <property type="evidence" value="ECO:0007669"/>
    <property type="project" value="UniProtKB-KW"/>
</dbReference>
<proteinExistence type="inferred from homology"/>
<dbReference type="EMBL" id="RDQK01000028">
    <property type="protein sequence ID" value="RMX06985.1"/>
    <property type="molecule type" value="Genomic_DNA"/>
</dbReference>
<comment type="catalytic activity">
    <reaction evidence="7">
        <text>precorrin-2 + S-adenosyl-L-methionine = precorrin-3A + S-adenosyl-L-homocysteine + H(+)</text>
        <dbReference type="Rhea" id="RHEA:16841"/>
        <dbReference type="ChEBI" id="CHEBI:15378"/>
        <dbReference type="ChEBI" id="CHEBI:57856"/>
        <dbReference type="ChEBI" id="CHEBI:58561"/>
        <dbReference type="ChEBI" id="CHEBI:58827"/>
        <dbReference type="ChEBI" id="CHEBI:59789"/>
        <dbReference type="EC" id="2.1.1.130"/>
    </reaction>
</comment>
<dbReference type="AlphaFoldDB" id="A0A3M6Q693"/>
<dbReference type="EMBL" id="RDQM01000005">
    <property type="protein sequence ID" value="RMW99272.1"/>
    <property type="molecule type" value="Genomic_DNA"/>
</dbReference>
<comment type="pathway">
    <text evidence="1">Cofactor biosynthesis; adenosylcobalamin biosynthesis.</text>
</comment>
<dbReference type="InterPro" id="IPR006364">
    <property type="entry name" value="CobI/CbiL/CobIJ_dom"/>
</dbReference>
<dbReference type="GO" id="GO:0030788">
    <property type="term" value="F:precorrin-2 C20-methyltransferase activity"/>
    <property type="evidence" value="ECO:0007669"/>
    <property type="project" value="UniProtKB-EC"/>
</dbReference>
<protein>
    <recommendedName>
        <fullName evidence="7">Precorrin-2 C(20)-methyltransferase</fullName>
        <ecNumber evidence="7">2.1.1.130</ecNumber>
    </recommendedName>
</protein>
<evidence type="ECO:0000256" key="5">
    <source>
        <dbReference type="ARBA" id="ARBA00022679"/>
    </source>
</evidence>
<dbReference type="EMBL" id="RDQL01000011">
    <property type="protein sequence ID" value="RMW98712.1"/>
    <property type="molecule type" value="Genomic_DNA"/>
</dbReference>
<dbReference type="Proteomes" id="UP000267035">
    <property type="component" value="Unassembled WGS sequence"/>
</dbReference>
<evidence type="ECO:0000313" key="12">
    <source>
        <dbReference type="Proteomes" id="UP000267035"/>
    </source>
</evidence>
<sequence>MRTDEQPGGSGHHHGNASQGVICVGLGPGDPELMSLKAARLVRQARQVAYFRKAGRAGMARQIVQGLLAPDAVEHAMEYPVTTEIPLDDPAYARTLAAFYDHWCQRLAALSRTAQVVVLCEGDPLLYGSFMHLYVRLRARGDVPLELVPGIPGMVGCWHAAGLPMTWGDDTLAVLPGTLPEQALAQRMREADALVVMKVGRNLPRIRRALAQAGRLEAAWLVEHGTMARQRVRRLLEVPEQESPYFSIVLAPGHGRRPVAQDA</sequence>
<keyword evidence="12" id="KW-1185">Reference proteome</keyword>
<gene>
    <name evidence="11" type="ORF">EBQ24_10730</name>
    <name evidence="9" type="ORF">EBQ25_08915</name>
    <name evidence="10" type="ORF">EBQ26_05240</name>
</gene>
<evidence type="ECO:0000313" key="9">
    <source>
        <dbReference type="EMBL" id="RMW98712.1"/>
    </source>
</evidence>
<dbReference type="Proteomes" id="UP000281171">
    <property type="component" value="Unassembled WGS sequence"/>
</dbReference>
<dbReference type="GO" id="GO:0009236">
    <property type="term" value="P:cobalamin biosynthetic process"/>
    <property type="evidence" value="ECO:0007669"/>
    <property type="project" value="UniProtKB-UniRule"/>
</dbReference>
<organism evidence="9 12">
    <name type="scientific">Allofranklinella schreckenbergeri</name>
    <dbReference type="NCBI Taxonomy" id="1076744"/>
    <lineage>
        <taxon>Bacteria</taxon>
        <taxon>Pseudomonadati</taxon>
        <taxon>Pseudomonadota</taxon>
        <taxon>Betaproteobacteria</taxon>
        <taxon>Burkholderiales</taxon>
        <taxon>Comamonadaceae</taxon>
        <taxon>Allofranklinella</taxon>
    </lineage>
</organism>
<evidence type="ECO:0000313" key="13">
    <source>
        <dbReference type="Proteomes" id="UP000267521"/>
    </source>
</evidence>
<dbReference type="UniPathway" id="UPA00148"/>
<dbReference type="EC" id="2.1.1.130" evidence="7"/>